<protein>
    <submittedName>
        <fullName evidence="1">Uncharacterized protein</fullName>
    </submittedName>
</protein>
<keyword evidence="2" id="KW-1185">Reference proteome</keyword>
<reference evidence="1 2" key="1">
    <citation type="journal article" date="2022" name="Genome Biol. Evol.">
        <title>The Spruce Budworm Genome: Reconstructing the Evolutionary History of Antifreeze Proteins.</title>
        <authorList>
            <person name="Beliveau C."/>
            <person name="Gagne P."/>
            <person name="Picq S."/>
            <person name="Vernygora O."/>
            <person name="Keeling C.I."/>
            <person name="Pinkney K."/>
            <person name="Doucet D."/>
            <person name="Wen F."/>
            <person name="Johnston J.S."/>
            <person name="Maaroufi H."/>
            <person name="Boyle B."/>
            <person name="Laroche J."/>
            <person name="Dewar K."/>
            <person name="Juretic N."/>
            <person name="Blackburn G."/>
            <person name="Nisole A."/>
            <person name="Brunet B."/>
            <person name="Brandao M."/>
            <person name="Lumley L."/>
            <person name="Duan J."/>
            <person name="Quan G."/>
            <person name="Lucarotti C.J."/>
            <person name="Roe A.D."/>
            <person name="Sperling F.A.H."/>
            <person name="Levesque R.C."/>
            <person name="Cusson M."/>
        </authorList>
    </citation>
    <scope>NUCLEOTIDE SEQUENCE [LARGE SCALE GENOMIC DNA]</scope>
    <source>
        <strain evidence="1">Glfc:IPQL:Cfum</strain>
    </source>
</reference>
<evidence type="ECO:0000313" key="2">
    <source>
        <dbReference type="Proteomes" id="UP001064048"/>
    </source>
</evidence>
<accession>A0ACC0JVV3</accession>
<dbReference type="EMBL" id="CM046103">
    <property type="protein sequence ID" value="KAI8428322.1"/>
    <property type="molecule type" value="Genomic_DNA"/>
</dbReference>
<name>A0ACC0JVV3_CHOFU</name>
<evidence type="ECO:0000313" key="1">
    <source>
        <dbReference type="EMBL" id="KAI8428322.1"/>
    </source>
</evidence>
<proteinExistence type="predicted"/>
<sequence>MTQFIPITLSGNTLGQRHRQLNHLVNDTCKSSIPFEYIQHVSESSPIDRLFKIDLASKHKNVDYIVQNLKDTDMLYVSRALKCTWLLDPHYSHIINPDYLNDKLFPEMTTSAINKTKHWITHQLQDPQRCRIFYEFYKKSEFQLAMKFFRNCGNEYLLEEFENIVTRIKPKQLKILSEKCPQLTKTFYERIKHDRDLLKHYLEHEKEFLNNLKYLLKSDPDTFFDILERYYYVQKQRSFGSVITHHIMIHHREKYFLKPELYTVYLLNMNALAKCLSPEEAKDLVVKLAHAAYLENWFTYKTVEPLILQLDKDEREALKKMIFVNKELGVKIKDWPYKLPTSPVLEKRPKCRLFLDKDCYSDYGFSPIICRRGRNKMWRNDSWIDQNRLLFNELLYRYQLVNFETTFFELQTRLSLESCPQNRLYMMLVLVRKSGGHENSVRTLFGLLTQYKNESVHLRAAIVRSLVKHAFAWRLPEDLWNNLLDWANGLGLDGSQREAACDEGLHAVVLRDFLANKISNPSVLNAFFNNLFTNFTKYSLTASERCCVQNSLLNLLVAKADTETGDEKLKRFNQALDTLEAYKVPFNAFPSVITAIATAAEEDIESYEDILQRLFVARAGRKQLFKLNFLRIQNNASFMNALRHDITVLDAKQFNDILTVDTVIYYNNKSRFKFDQFLQKITIYFSEDGGLAKEFYAVLKHNAETEPHWLLARPLALLAGNDLTALLNIFDCDTTRRLKTAKQSLSAALRANGHVSRPPLDLNVICWKAAGVKAVGNMLSICPKTKQEEMIAKLMTWPRALRVALAFTVNDGTKHAIFKSLVASRPGAALKTFLQYLKRGKLGNCAISIWNEVKPLITKLDFNKYQMRLEVYDDNILVPEPIKSEYYKLVYKVYISGNHLMTSYNTRILDKIENICSELDETFLFDVLKSFLENDFTPEKILMVPFIPITLSGNTLGERHRQLNSLVNDAYKYSIPFKSIQDVPESSPIDRIFKIDLASKHRDVDYIVQNLKDTDMLYVSRALKCTWLLDSDYSHIINPDFLEDALFPEMITPAINKMKHWIHYHLQDPERCRIFYDYYTKSDFQLAINFLRNCCNEYLLEEFQNIMTRIKPKQLKVLSEKCPQLAKTFYGRIKHDKDLLIHYLDHEEEFLHNLKYLLKPDPDTFFDILEKYYNVQRNRSLRSDLTQYIMLHHRDKFSKKPELYTVHLLDMNALAKCLSPEEAKDVVVKLAHAAYLEDWFTYKTIEPLILRLDKDARVALMKMIFVNKELGVKIKNWPYDLPTSPVREKKPGYSLFLDKVHDPRDYDIQFKKLRQDIKYRRRFFKKQRTSLVKRAFAWRLPEDLFNNLLVWAHGLGLDGSQPEAACNEGLHAVILRNLLSNKTPTPPVLNSFFNHFTTFTEYLLSTTERCCVRTSLPNLLMAAADEETGDEKLECFYQVLNTLQAYKVPFSAFPGVITAIATAAEEDLEKHGGLAKEFYVVLKLEAERKPHKLLARPLAILAGKGLTTLLKTFDCDTKRRPKTALQSLSAALRANAHLSRPPLDLNVITWEVAGVKAVANVVSISPKKKREEMITKLITWKRVLRLGLAVTVEDEKFGDWFLAIWNEVKPLITKLDFKNRKRLFKNLRKVSPPEAIKKDEQKERLEIVGEPFFARFENMWKDSANRKHLDKFLFEFLTTLKFNRVIFDVEYVSCMLVLERVVLWVQNMLPIEKWFDGYVSIHLTMLYHNAARYCIECKYEYFKTDSTNLDNGVEMFGAIFGKLVAHEFAELKSKYFNSIKEIYKKELMDYFVTSIDYETYDESKEKFAIAFIKSALVESETEESHFNCFHIFHEHVMFLF</sequence>
<gene>
    <name evidence="1" type="ORF">MSG28_002516</name>
</gene>
<organism evidence="1 2">
    <name type="scientific">Choristoneura fumiferana</name>
    <name type="common">Spruce budworm moth</name>
    <name type="synonym">Archips fumiferana</name>
    <dbReference type="NCBI Taxonomy" id="7141"/>
    <lineage>
        <taxon>Eukaryota</taxon>
        <taxon>Metazoa</taxon>
        <taxon>Ecdysozoa</taxon>
        <taxon>Arthropoda</taxon>
        <taxon>Hexapoda</taxon>
        <taxon>Insecta</taxon>
        <taxon>Pterygota</taxon>
        <taxon>Neoptera</taxon>
        <taxon>Endopterygota</taxon>
        <taxon>Lepidoptera</taxon>
        <taxon>Glossata</taxon>
        <taxon>Ditrysia</taxon>
        <taxon>Tortricoidea</taxon>
        <taxon>Tortricidae</taxon>
        <taxon>Tortricinae</taxon>
        <taxon>Choristoneura</taxon>
    </lineage>
</organism>
<comment type="caution">
    <text evidence="1">The sequence shown here is derived from an EMBL/GenBank/DDBJ whole genome shotgun (WGS) entry which is preliminary data.</text>
</comment>
<dbReference type="Proteomes" id="UP001064048">
    <property type="component" value="Chromosome 3"/>
</dbReference>